<feature type="transmembrane region" description="Helical" evidence="7">
    <location>
        <begin position="336"/>
        <end position="361"/>
    </location>
</feature>
<evidence type="ECO:0000256" key="3">
    <source>
        <dbReference type="ARBA" id="ARBA00022475"/>
    </source>
</evidence>
<keyword evidence="6 7" id="KW-0472">Membrane</keyword>
<feature type="transmembrane region" description="Helical" evidence="7">
    <location>
        <begin position="9"/>
        <end position="35"/>
    </location>
</feature>
<evidence type="ECO:0000256" key="2">
    <source>
        <dbReference type="ARBA" id="ARBA00022448"/>
    </source>
</evidence>
<evidence type="ECO:0000313" key="9">
    <source>
        <dbReference type="Proteomes" id="UP000634229"/>
    </source>
</evidence>
<evidence type="ECO:0000256" key="6">
    <source>
        <dbReference type="ARBA" id="ARBA00023136"/>
    </source>
</evidence>
<gene>
    <name evidence="8" type="ORF">JK363_17795</name>
</gene>
<evidence type="ECO:0000256" key="7">
    <source>
        <dbReference type="SAM" id="Phobius"/>
    </source>
</evidence>
<feature type="transmembrane region" description="Helical" evidence="7">
    <location>
        <begin position="74"/>
        <end position="94"/>
    </location>
</feature>
<evidence type="ECO:0000313" key="8">
    <source>
        <dbReference type="EMBL" id="MBL1098481.1"/>
    </source>
</evidence>
<feature type="transmembrane region" description="Helical" evidence="7">
    <location>
        <begin position="139"/>
        <end position="161"/>
    </location>
</feature>
<comment type="subcellular location">
    <subcellularLocation>
        <location evidence="1">Cell membrane</location>
        <topology evidence="1">Multi-pass membrane protein</topology>
    </subcellularLocation>
</comment>
<dbReference type="Proteomes" id="UP000634229">
    <property type="component" value="Unassembled WGS sequence"/>
</dbReference>
<evidence type="ECO:0000256" key="4">
    <source>
        <dbReference type="ARBA" id="ARBA00022692"/>
    </source>
</evidence>
<feature type="transmembrane region" description="Helical" evidence="7">
    <location>
        <begin position="249"/>
        <end position="269"/>
    </location>
</feature>
<organism evidence="8 9">
    <name type="scientific">Streptomyces coffeae</name>
    <dbReference type="NCBI Taxonomy" id="621382"/>
    <lineage>
        <taxon>Bacteria</taxon>
        <taxon>Bacillati</taxon>
        <taxon>Actinomycetota</taxon>
        <taxon>Actinomycetes</taxon>
        <taxon>Kitasatosporales</taxon>
        <taxon>Streptomycetaceae</taxon>
        <taxon>Streptomyces</taxon>
    </lineage>
</organism>
<proteinExistence type="predicted"/>
<feature type="transmembrane region" description="Helical" evidence="7">
    <location>
        <begin position="217"/>
        <end position="243"/>
    </location>
</feature>
<dbReference type="PANTHER" id="PTHR23513">
    <property type="entry name" value="INTEGRAL MEMBRANE EFFLUX PROTEIN-RELATED"/>
    <property type="match status" value="1"/>
</dbReference>
<dbReference type="CDD" id="cd06173">
    <property type="entry name" value="MFS_MefA_like"/>
    <property type="match status" value="1"/>
</dbReference>
<keyword evidence="2" id="KW-0813">Transport</keyword>
<accession>A0ABS1NEF5</accession>
<feature type="transmembrane region" description="Helical" evidence="7">
    <location>
        <begin position="276"/>
        <end position="293"/>
    </location>
</feature>
<feature type="transmembrane region" description="Helical" evidence="7">
    <location>
        <begin position="41"/>
        <end position="62"/>
    </location>
</feature>
<feature type="transmembrane region" description="Helical" evidence="7">
    <location>
        <begin position="367"/>
        <end position="387"/>
    </location>
</feature>
<evidence type="ECO:0000256" key="1">
    <source>
        <dbReference type="ARBA" id="ARBA00004651"/>
    </source>
</evidence>
<dbReference type="EMBL" id="JAERRF010000009">
    <property type="protein sequence ID" value="MBL1098481.1"/>
    <property type="molecule type" value="Genomic_DNA"/>
</dbReference>
<comment type="caution">
    <text evidence="8">The sequence shown here is derived from an EMBL/GenBank/DDBJ whole genome shotgun (WGS) entry which is preliminary data.</text>
</comment>
<keyword evidence="4 7" id="KW-0812">Transmembrane</keyword>
<dbReference type="RefSeq" id="WP_201875891.1">
    <property type="nucleotide sequence ID" value="NZ_JAERRF010000009.1"/>
</dbReference>
<dbReference type="InterPro" id="IPR036259">
    <property type="entry name" value="MFS_trans_sf"/>
</dbReference>
<dbReference type="PANTHER" id="PTHR23513:SF6">
    <property type="entry name" value="MAJOR FACILITATOR SUPERFAMILY ASSOCIATED DOMAIN-CONTAINING PROTEIN"/>
    <property type="match status" value="1"/>
</dbReference>
<keyword evidence="5 7" id="KW-1133">Transmembrane helix</keyword>
<dbReference type="InterPro" id="IPR010290">
    <property type="entry name" value="TM_effector"/>
</dbReference>
<keyword evidence="9" id="KW-1185">Reference proteome</keyword>
<keyword evidence="3" id="KW-1003">Cell membrane</keyword>
<evidence type="ECO:0000256" key="5">
    <source>
        <dbReference type="ARBA" id="ARBA00022989"/>
    </source>
</evidence>
<dbReference type="SUPFAM" id="SSF103473">
    <property type="entry name" value="MFS general substrate transporter"/>
    <property type="match status" value="1"/>
</dbReference>
<feature type="transmembrane region" description="Helical" evidence="7">
    <location>
        <begin position="100"/>
        <end position="118"/>
    </location>
</feature>
<name>A0ABS1NEF5_9ACTN</name>
<feature type="transmembrane region" description="Helical" evidence="7">
    <location>
        <begin position="167"/>
        <end position="188"/>
    </location>
</feature>
<dbReference type="Pfam" id="PF05977">
    <property type="entry name" value="MFS_3"/>
    <property type="match status" value="1"/>
</dbReference>
<feature type="transmembrane region" description="Helical" evidence="7">
    <location>
        <begin position="299"/>
        <end position="324"/>
    </location>
</feature>
<sequence>MSLLRDRNFLLLFVGQGVSRFGDGLYTAATAWLAWTLTKDPAAVALVSVSAFAPAFVATFIGASYADRYDRRKLMIATDLARVAVLVVALVLMSLGLLDLPLLVAGTALLALIGAPFAPARNAIVTQIVPDDRLQQANGLLQVAFRAAFFVGPLMLAPLLMHGSLQWVLVVNGLTFVVSAGAVAAIRVTRPAPTGGRAGLWSDLAAGLRAVRAAPDVLVVITTFVLALALTSGFLTVGLVAVVGKGSQYGLLLGLSGVAEVVGALLIAGLHIRGPALAAVLAWALLGIFRAPLGTVTSGAVAAVLLTATGLASALTDIPLISLVQQRIPEHHLAKALGLWEAGVAGALAVSPFVASTVITLAGVERAFMLSGAALVVLAATAALVLARLSAKQSPRRWNGAAGKEARAGGSCSQACPVACVTHDGPATDR</sequence>
<reference evidence="8 9" key="1">
    <citation type="submission" date="2021-01" db="EMBL/GenBank/DDBJ databases">
        <title>WGS of actinomycetes isolated from Thailand.</title>
        <authorList>
            <person name="Thawai C."/>
        </authorList>
    </citation>
    <scope>NUCLEOTIDE SEQUENCE [LARGE SCALE GENOMIC DNA]</scope>
    <source>
        <strain evidence="8 9">CA1R205</strain>
    </source>
</reference>
<protein>
    <submittedName>
        <fullName evidence="8">MFS transporter</fullName>
    </submittedName>
</protein>
<dbReference type="Gene3D" id="1.20.1250.20">
    <property type="entry name" value="MFS general substrate transporter like domains"/>
    <property type="match status" value="1"/>
</dbReference>